<proteinExistence type="inferred from homology"/>
<feature type="domain" description="AAA+ ATPase" evidence="11">
    <location>
        <begin position="122"/>
        <end position="290"/>
    </location>
</feature>
<evidence type="ECO:0000256" key="2">
    <source>
        <dbReference type="ARBA" id="ARBA00005814"/>
    </source>
</evidence>
<dbReference type="PANTHER" id="PTHR48042:SF20">
    <property type="entry name" value="OS10G0163290 PROTEIN"/>
    <property type="match status" value="1"/>
</dbReference>
<evidence type="ECO:0000256" key="10">
    <source>
        <dbReference type="SAM" id="Phobius"/>
    </source>
</evidence>
<dbReference type="GO" id="GO:0016887">
    <property type="term" value="F:ATP hydrolysis activity"/>
    <property type="evidence" value="ECO:0007669"/>
    <property type="project" value="InterPro"/>
</dbReference>
<keyword evidence="3" id="KW-0813">Transport</keyword>
<dbReference type="GO" id="GO:0005524">
    <property type="term" value="F:ATP binding"/>
    <property type="evidence" value="ECO:0007669"/>
    <property type="project" value="UniProtKB-KW"/>
</dbReference>
<feature type="region of interest" description="Disordered" evidence="9">
    <location>
        <begin position="564"/>
        <end position="635"/>
    </location>
</feature>
<evidence type="ECO:0000256" key="1">
    <source>
        <dbReference type="ARBA" id="ARBA00004141"/>
    </source>
</evidence>
<dbReference type="InterPro" id="IPR003593">
    <property type="entry name" value="AAA+_ATPase"/>
</dbReference>
<feature type="transmembrane region" description="Helical" evidence="10">
    <location>
        <begin position="248"/>
        <end position="270"/>
    </location>
</feature>
<keyword evidence="5" id="KW-0547">Nucleotide-binding</keyword>
<evidence type="ECO:0000256" key="3">
    <source>
        <dbReference type="ARBA" id="ARBA00022448"/>
    </source>
</evidence>
<comment type="subcellular location">
    <subcellularLocation>
        <location evidence="1">Membrane</location>
        <topology evidence="1">Multi-pass membrane protein</topology>
    </subcellularLocation>
</comment>
<dbReference type="SUPFAM" id="SSF52540">
    <property type="entry name" value="P-loop containing nucleoside triphosphate hydrolases"/>
    <property type="match status" value="2"/>
</dbReference>
<feature type="transmembrane region" description="Helical" evidence="10">
    <location>
        <begin position="282"/>
        <end position="302"/>
    </location>
</feature>
<dbReference type="Proteomes" id="UP000008022">
    <property type="component" value="Unassembled WGS sequence"/>
</dbReference>
<feature type="compositionally biased region" description="Basic and acidic residues" evidence="9">
    <location>
        <begin position="617"/>
        <end position="635"/>
    </location>
</feature>
<dbReference type="InterPro" id="IPR052215">
    <property type="entry name" value="Plant_ABCG"/>
</dbReference>
<evidence type="ECO:0000256" key="9">
    <source>
        <dbReference type="SAM" id="MobiDB-lite"/>
    </source>
</evidence>
<dbReference type="InterPro" id="IPR027417">
    <property type="entry name" value="P-loop_NTPase"/>
</dbReference>
<dbReference type="Gramene" id="ORUFI09G01250.2">
    <property type="protein sequence ID" value="ORUFI09G01250.2"/>
    <property type="gene ID" value="ORUFI09G01250"/>
</dbReference>
<accession>A0A0E0QN26</accession>
<dbReference type="Gene3D" id="3.40.50.300">
    <property type="entry name" value="P-loop containing nucleotide triphosphate hydrolases"/>
    <property type="match status" value="1"/>
</dbReference>
<keyword evidence="13" id="KW-1185">Reference proteome</keyword>
<dbReference type="EnsemblPlants" id="ORUFI09G01250.2">
    <property type="protein sequence ID" value="ORUFI09G01250.2"/>
    <property type="gene ID" value="ORUFI09G01250"/>
</dbReference>
<evidence type="ECO:0000256" key="7">
    <source>
        <dbReference type="ARBA" id="ARBA00022989"/>
    </source>
</evidence>
<dbReference type="PANTHER" id="PTHR48042">
    <property type="entry name" value="ABC TRANSPORTER G FAMILY MEMBER 11"/>
    <property type="match status" value="1"/>
</dbReference>
<evidence type="ECO:0000256" key="5">
    <source>
        <dbReference type="ARBA" id="ARBA00022741"/>
    </source>
</evidence>
<dbReference type="SMART" id="SM00382">
    <property type="entry name" value="AAA"/>
    <property type="match status" value="1"/>
</dbReference>
<evidence type="ECO:0000256" key="8">
    <source>
        <dbReference type="ARBA" id="ARBA00023136"/>
    </source>
</evidence>
<keyword evidence="8 10" id="KW-0472">Membrane</keyword>
<dbReference type="HOGENOM" id="CLU_000604_57_12_1"/>
<dbReference type="Pfam" id="PF01061">
    <property type="entry name" value="ABC2_membrane"/>
    <property type="match status" value="2"/>
</dbReference>
<keyword evidence="7 10" id="KW-1133">Transmembrane helix</keyword>
<evidence type="ECO:0000313" key="13">
    <source>
        <dbReference type="Proteomes" id="UP000008022"/>
    </source>
</evidence>
<comment type="similarity">
    <text evidence="2">Belongs to the ABC transporter superfamily. ABCG family. Eye pigment precursor importer (TC 3.A.1.204) subfamily.</text>
</comment>
<evidence type="ECO:0000313" key="12">
    <source>
        <dbReference type="EnsemblPlants" id="ORUFI09G01250.2"/>
    </source>
</evidence>
<reference evidence="12" key="2">
    <citation type="submission" date="2015-06" db="UniProtKB">
        <authorList>
            <consortium name="EnsemblPlants"/>
        </authorList>
    </citation>
    <scope>IDENTIFICATION</scope>
</reference>
<dbReference type="AlphaFoldDB" id="A0A0E0QN26"/>
<sequence length="635" mass="69681">MATSPLPRWAATPSPSRPLWRSSGGGGAIVSKLLRSPFTTVLEAVRGRAAPDDTPPPVQAPPAPEHNCAGAFDGIAVVAGDGREERLDGGVFLTWEDVWVTAVDSGGKAATILNGVSGSARPGEVLAIMGPSGCGKTTLLDTLAGRLDSNLKMKGQILVNGRCQQLAFGTSESEDRLRCMPAVADEAIDILVNSYKSSNTSEVAKQDMRHINEMDRVTIGRNRAGFITKTLVLTRRSFVNMYRDIGYYWLRMAIYISISACLGTIFYNMGYGSDSIRARSSMLMFISTMLTLMAIGGFPSFVEDMKIFSRERLNGHYGVTTFVISNTLSSTPYLLLIAIIPVEGLMMIVATIVPDFLMGIITGAGIQGIMMLTSGFFQLPNSLPNIVWKYPMYYISFHKYALQGFYKNEFLGLVLNLEGPITVSGEKVIAELFQVETGHSKWVDLAVLCVIIKVLDIVKPILKGMTFRCNTKCIHGIENLCAPSLFTHLNIPNHPQQQPNISTSQIIHNNKSQIIHTSFSNHRSNQQTIIHITRRKKEKKIHEACHHTAFRAGPPSLCHRLAAASPAQHGPDRCRPSPAQARPPPPPPSTGPAAAVCFSRRSEEEKRGKLKKCGSGRGEEEMRVKEEDEEEIRER</sequence>
<evidence type="ECO:0000259" key="11">
    <source>
        <dbReference type="SMART" id="SM00382"/>
    </source>
</evidence>
<feature type="region of interest" description="Disordered" evidence="9">
    <location>
        <begin position="1"/>
        <end position="24"/>
    </location>
</feature>
<name>A0A0E0QN26_ORYRU</name>
<keyword evidence="4 10" id="KW-0812">Transmembrane</keyword>
<protein>
    <recommendedName>
        <fullName evidence="11">AAA+ ATPase domain-containing protein</fullName>
    </recommendedName>
</protein>
<dbReference type="GO" id="GO:0140359">
    <property type="term" value="F:ABC-type transporter activity"/>
    <property type="evidence" value="ECO:0007669"/>
    <property type="project" value="InterPro"/>
</dbReference>
<reference evidence="13" key="1">
    <citation type="submission" date="2013-06" db="EMBL/GenBank/DDBJ databases">
        <authorList>
            <person name="Zhao Q."/>
        </authorList>
    </citation>
    <scope>NUCLEOTIDE SEQUENCE</scope>
    <source>
        <strain evidence="13">cv. W1943</strain>
    </source>
</reference>
<feature type="compositionally biased region" description="Pro residues" evidence="9">
    <location>
        <begin position="581"/>
        <end position="590"/>
    </location>
</feature>
<evidence type="ECO:0000256" key="4">
    <source>
        <dbReference type="ARBA" id="ARBA00022692"/>
    </source>
</evidence>
<keyword evidence="6" id="KW-0067">ATP-binding</keyword>
<dbReference type="Pfam" id="PF00005">
    <property type="entry name" value="ABC_tran"/>
    <property type="match status" value="1"/>
</dbReference>
<dbReference type="GO" id="GO:0016020">
    <property type="term" value="C:membrane"/>
    <property type="evidence" value="ECO:0007669"/>
    <property type="project" value="UniProtKB-SubCell"/>
</dbReference>
<dbReference type="InterPro" id="IPR013525">
    <property type="entry name" value="ABC2_TM"/>
</dbReference>
<organism evidence="12 13">
    <name type="scientific">Oryza rufipogon</name>
    <name type="common">Brownbeard rice</name>
    <name type="synonym">Asian wild rice</name>
    <dbReference type="NCBI Taxonomy" id="4529"/>
    <lineage>
        <taxon>Eukaryota</taxon>
        <taxon>Viridiplantae</taxon>
        <taxon>Streptophyta</taxon>
        <taxon>Embryophyta</taxon>
        <taxon>Tracheophyta</taxon>
        <taxon>Spermatophyta</taxon>
        <taxon>Magnoliopsida</taxon>
        <taxon>Liliopsida</taxon>
        <taxon>Poales</taxon>
        <taxon>Poaceae</taxon>
        <taxon>BOP clade</taxon>
        <taxon>Oryzoideae</taxon>
        <taxon>Oryzeae</taxon>
        <taxon>Oryzinae</taxon>
        <taxon>Oryza</taxon>
    </lineage>
</organism>
<evidence type="ECO:0000256" key="6">
    <source>
        <dbReference type="ARBA" id="ARBA00022840"/>
    </source>
</evidence>
<dbReference type="InterPro" id="IPR003439">
    <property type="entry name" value="ABC_transporter-like_ATP-bd"/>
</dbReference>